<evidence type="ECO:0000313" key="1">
    <source>
        <dbReference type="EMBL" id="AWL11534.1"/>
    </source>
</evidence>
<accession>A0A2S2E1M3</accession>
<reference evidence="1 2" key="1">
    <citation type="submission" date="2018-05" db="EMBL/GenBank/DDBJ databases">
        <title>Salinimonas sp. HMF8227 Genome sequencing and assembly.</title>
        <authorList>
            <person name="Kang H."/>
            <person name="Kang J."/>
            <person name="Cha I."/>
            <person name="Kim H."/>
            <person name="Joh K."/>
        </authorList>
    </citation>
    <scope>NUCLEOTIDE SEQUENCE [LARGE SCALE GENOMIC DNA]</scope>
    <source>
        <strain evidence="1 2">HMF8227</strain>
    </source>
</reference>
<protein>
    <recommendedName>
        <fullName evidence="3">DUF3025 domain-containing protein</fullName>
    </recommendedName>
</protein>
<gene>
    <name evidence="1" type="ORF">HMF8227_01046</name>
</gene>
<dbReference type="AlphaFoldDB" id="A0A2S2E1M3"/>
<evidence type="ECO:0008006" key="3">
    <source>
        <dbReference type="Google" id="ProtNLM"/>
    </source>
</evidence>
<dbReference type="KEGG" id="salh:HMF8227_01046"/>
<dbReference type="Proteomes" id="UP000245728">
    <property type="component" value="Chromosome"/>
</dbReference>
<name>A0A2S2E1M3_9ALTE</name>
<keyword evidence="2" id="KW-1185">Reference proteome</keyword>
<evidence type="ECO:0000313" key="2">
    <source>
        <dbReference type="Proteomes" id="UP000245728"/>
    </source>
</evidence>
<dbReference type="EMBL" id="CP029347">
    <property type="protein sequence ID" value="AWL11534.1"/>
    <property type="molecule type" value="Genomic_DNA"/>
</dbReference>
<organism evidence="1 2">
    <name type="scientific">Saliniradius amylolyticus</name>
    <dbReference type="NCBI Taxonomy" id="2183582"/>
    <lineage>
        <taxon>Bacteria</taxon>
        <taxon>Pseudomonadati</taxon>
        <taxon>Pseudomonadota</taxon>
        <taxon>Gammaproteobacteria</taxon>
        <taxon>Alteromonadales</taxon>
        <taxon>Alteromonadaceae</taxon>
        <taxon>Saliniradius</taxon>
    </lineage>
</organism>
<dbReference type="RefSeq" id="WP_109339169.1">
    <property type="nucleotide sequence ID" value="NZ_CP029347.1"/>
</dbReference>
<sequence>MSFDADTIAWSPQCFDRSPLKHLAAEFALAEQKAMPGPDWLNAQRPTKMTHTFMPQDKVTFNDRYYEQVIGEDKVIPTRANWHDLFNGLIWCQFPNAKAELNRQHIADIHQHGVSPRTARRNRITHFDECGVVLAYSEPAITELLAEHQWLDGFYSGRPQWGRTVQAFIFGHANYEMLLAPYIGLTGKWLGLKVEEHFFEQSRAAQYAQLDTKLAFRLRQEDCLATRGALHPLPLLGVPGWYENQSPAFYQNQNYFMPKRRR</sequence>
<dbReference type="Pfam" id="PF11227">
    <property type="entry name" value="DUF3025"/>
    <property type="match status" value="1"/>
</dbReference>
<dbReference type="OrthoDB" id="5292474at2"/>
<dbReference type="InterPro" id="IPR021390">
    <property type="entry name" value="DUF3025"/>
</dbReference>
<proteinExistence type="predicted"/>